<keyword evidence="2" id="KW-1185">Reference proteome</keyword>
<dbReference type="EMBL" id="CAJVPM010035655">
    <property type="protein sequence ID" value="CAG8690646.1"/>
    <property type="molecule type" value="Genomic_DNA"/>
</dbReference>
<dbReference type="Proteomes" id="UP000789860">
    <property type="component" value="Unassembled WGS sequence"/>
</dbReference>
<sequence length="112" mass="13270">HPESDLNTTYNKLKHSIAEADTNNNNHNESFILEKRKRKYLTKFKCDIFERLVEFDTLSQEEISKVLIEICTLSDTKPENWDTKRIQNIWLRKKLAKKKKVGNNVNIISSFM</sequence>
<feature type="non-terminal residue" evidence="1">
    <location>
        <position position="112"/>
    </location>
</feature>
<reference evidence="1" key="1">
    <citation type="submission" date="2021-06" db="EMBL/GenBank/DDBJ databases">
        <authorList>
            <person name="Kallberg Y."/>
            <person name="Tangrot J."/>
            <person name="Rosling A."/>
        </authorList>
    </citation>
    <scope>NUCLEOTIDE SEQUENCE</scope>
    <source>
        <strain evidence="1">AU212A</strain>
    </source>
</reference>
<comment type="caution">
    <text evidence="1">The sequence shown here is derived from an EMBL/GenBank/DDBJ whole genome shotgun (WGS) entry which is preliminary data.</text>
</comment>
<evidence type="ECO:0000313" key="1">
    <source>
        <dbReference type="EMBL" id="CAG8690646.1"/>
    </source>
</evidence>
<protein>
    <submittedName>
        <fullName evidence="1">9259_t:CDS:1</fullName>
    </submittedName>
</protein>
<proteinExistence type="predicted"/>
<feature type="non-terminal residue" evidence="1">
    <location>
        <position position="1"/>
    </location>
</feature>
<name>A0ACA9P6R9_9GLOM</name>
<organism evidence="1 2">
    <name type="scientific">Scutellospora calospora</name>
    <dbReference type="NCBI Taxonomy" id="85575"/>
    <lineage>
        <taxon>Eukaryota</taxon>
        <taxon>Fungi</taxon>
        <taxon>Fungi incertae sedis</taxon>
        <taxon>Mucoromycota</taxon>
        <taxon>Glomeromycotina</taxon>
        <taxon>Glomeromycetes</taxon>
        <taxon>Diversisporales</taxon>
        <taxon>Gigasporaceae</taxon>
        <taxon>Scutellospora</taxon>
    </lineage>
</organism>
<accession>A0ACA9P6R9</accession>
<evidence type="ECO:0000313" key="2">
    <source>
        <dbReference type="Proteomes" id="UP000789860"/>
    </source>
</evidence>
<gene>
    <name evidence="1" type="ORF">SCALOS_LOCUS10116</name>
</gene>